<evidence type="ECO:0000256" key="2">
    <source>
        <dbReference type="ARBA" id="ARBA00008333"/>
    </source>
</evidence>
<evidence type="ECO:0000313" key="7">
    <source>
        <dbReference type="EMBL" id="PSR31130.1"/>
    </source>
</evidence>
<proteinExistence type="inferred from homology"/>
<evidence type="ECO:0000256" key="3">
    <source>
        <dbReference type="ARBA" id="ARBA00022692"/>
    </source>
</evidence>
<dbReference type="Proteomes" id="UP000242699">
    <property type="component" value="Unassembled WGS sequence"/>
</dbReference>
<evidence type="ECO:0000256" key="1">
    <source>
        <dbReference type="ARBA" id="ARBA00004141"/>
    </source>
</evidence>
<dbReference type="PANTHER" id="PTHR31632:SF2">
    <property type="entry name" value="PLASMA MEMBRANE IRON PERMEASE"/>
    <property type="match status" value="1"/>
</dbReference>
<evidence type="ECO:0000313" key="8">
    <source>
        <dbReference type="Proteomes" id="UP000242699"/>
    </source>
</evidence>
<feature type="transmembrane region" description="Helical" evidence="6">
    <location>
        <begin position="6"/>
        <end position="26"/>
    </location>
</feature>
<comment type="subcellular location">
    <subcellularLocation>
        <location evidence="1">Membrane</location>
        <topology evidence="1">Multi-pass membrane protein</topology>
    </subcellularLocation>
</comment>
<dbReference type="Pfam" id="PF03239">
    <property type="entry name" value="FTR1"/>
    <property type="match status" value="1"/>
</dbReference>
<feature type="transmembrane region" description="Helical" evidence="6">
    <location>
        <begin position="38"/>
        <end position="64"/>
    </location>
</feature>
<organism evidence="7 8">
    <name type="scientific">Sulfobacillus benefaciens</name>
    <dbReference type="NCBI Taxonomy" id="453960"/>
    <lineage>
        <taxon>Bacteria</taxon>
        <taxon>Bacillati</taxon>
        <taxon>Bacillota</taxon>
        <taxon>Clostridia</taxon>
        <taxon>Eubacteriales</taxon>
        <taxon>Clostridiales Family XVII. Incertae Sedis</taxon>
        <taxon>Sulfobacillus</taxon>
    </lineage>
</organism>
<evidence type="ECO:0008006" key="9">
    <source>
        <dbReference type="Google" id="ProtNLM"/>
    </source>
</evidence>
<keyword evidence="3 6" id="KW-0812">Transmembrane</keyword>
<dbReference type="EMBL" id="PXYT01000004">
    <property type="protein sequence ID" value="PSR31130.1"/>
    <property type="molecule type" value="Genomic_DNA"/>
</dbReference>
<protein>
    <recommendedName>
        <fullName evidence="9">Iron permease</fullName>
    </recommendedName>
</protein>
<keyword evidence="5 6" id="KW-0472">Membrane</keyword>
<name>A0A2T2X9G5_9FIRM</name>
<accession>A0A2T2X9G5</accession>
<evidence type="ECO:0000256" key="4">
    <source>
        <dbReference type="ARBA" id="ARBA00022989"/>
    </source>
</evidence>
<dbReference type="GO" id="GO:0033573">
    <property type="term" value="C:high-affinity iron permease complex"/>
    <property type="evidence" value="ECO:0007669"/>
    <property type="project" value="InterPro"/>
</dbReference>
<comment type="caution">
    <text evidence="7">The sequence shown here is derived from an EMBL/GenBank/DDBJ whole genome shotgun (WGS) entry which is preliminary data.</text>
</comment>
<dbReference type="GO" id="GO:0015093">
    <property type="term" value="F:ferrous iron transmembrane transporter activity"/>
    <property type="evidence" value="ECO:0007669"/>
    <property type="project" value="TreeGrafter"/>
</dbReference>
<dbReference type="AlphaFoldDB" id="A0A2T2X9G5"/>
<sequence length="275" mass="30336">MLATAVIFARESLEASLIVAIIFSYLKKSFAQKPLYRQVWLGIGTALVLDFILGFGIWITIHAYSGTVLQTELEGTTYFLAAVLLTGMSFWMKRESRYLKHHLQEAVEKSLHRNGWALSVLAGITVGREGLETAIFVLALSFHTTPFSMLAGALIGMTMGVYLSYGIYRLGSVIPLKTFFEVFGTLLLIFAAALIADGIEDFQQVRWLPGAHWVLWHTALLLPESSVLGDILHTFLGYAQSPTALQMLAYAGFLAITVPLYLKGRTPAPSKTAQE</sequence>
<gene>
    <name evidence="7" type="ORF">C7B43_03255</name>
</gene>
<dbReference type="InterPro" id="IPR004923">
    <property type="entry name" value="FTR1/Fip1/EfeU"/>
</dbReference>
<feature type="transmembrane region" description="Helical" evidence="6">
    <location>
        <begin position="179"/>
        <end position="199"/>
    </location>
</feature>
<dbReference type="PANTHER" id="PTHR31632">
    <property type="entry name" value="IRON TRANSPORTER FTH1"/>
    <property type="match status" value="1"/>
</dbReference>
<evidence type="ECO:0000256" key="6">
    <source>
        <dbReference type="SAM" id="Phobius"/>
    </source>
</evidence>
<feature type="transmembrane region" description="Helical" evidence="6">
    <location>
        <begin position="76"/>
        <end position="94"/>
    </location>
</feature>
<feature type="transmembrane region" description="Helical" evidence="6">
    <location>
        <begin position="115"/>
        <end position="141"/>
    </location>
</feature>
<feature type="transmembrane region" description="Helical" evidence="6">
    <location>
        <begin position="147"/>
        <end position="167"/>
    </location>
</feature>
<comment type="similarity">
    <text evidence="2">Belongs to the oxidase-dependent Fe transporter (OFeT) (TC 9.A.10.1) family.</text>
</comment>
<feature type="transmembrane region" description="Helical" evidence="6">
    <location>
        <begin position="244"/>
        <end position="262"/>
    </location>
</feature>
<keyword evidence="4 6" id="KW-1133">Transmembrane helix</keyword>
<reference evidence="7 8" key="1">
    <citation type="journal article" date="2014" name="BMC Genomics">
        <title>Comparison of environmental and isolate Sulfobacillus genomes reveals diverse carbon, sulfur, nitrogen, and hydrogen metabolisms.</title>
        <authorList>
            <person name="Justice N.B."/>
            <person name="Norman A."/>
            <person name="Brown C.T."/>
            <person name="Singh A."/>
            <person name="Thomas B.C."/>
            <person name="Banfield J.F."/>
        </authorList>
    </citation>
    <scope>NUCLEOTIDE SEQUENCE [LARGE SCALE GENOMIC DNA]</scope>
    <source>
        <strain evidence="7">AMDSBA1</strain>
    </source>
</reference>
<evidence type="ECO:0000256" key="5">
    <source>
        <dbReference type="ARBA" id="ARBA00023136"/>
    </source>
</evidence>